<keyword evidence="3" id="KW-1185">Reference proteome</keyword>
<organism evidence="2 3">
    <name type="scientific">Jimgerdemannia flammicorona</name>
    <dbReference type="NCBI Taxonomy" id="994334"/>
    <lineage>
        <taxon>Eukaryota</taxon>
        <taxon>Fungi</taxon>
        <taxon>Fungi incertae sedis</taxon>
        <taxon>Mucoromycota</taxon>
        <taxon>Mucoromycotina</taxon>
        <taxon>Endogonomycetes</taxon>
        <taxon>Endogonales</taxon>
        <taxon>Endogonaceae</taxon>
        <taxon>Jimgerdemannia</taxon>
    </lineage>
</organism>
<sequence length="84" mass="9110">MRHSRTGLHATVVSLFSANRIWGLDFSCPLSLWSLCIHRGANVPTALARIGPCAKAGFSGAKSQARQQTRRARPGHNRTNSAIL</sequence>
<reference evidence="2 3" key="1">
    <citation type="journal article" date="2018" name="New Phytol.">
        <title>Phylogenomics of Endogonaceae and evolution of mycorrhizas within Mucoromycota.</title>
        <authorList>
            <person name="Chang Y."/>
            <person name="Desiro A."/>
            <person name="Na H."/>
            <person name="Sandor L."/>
            <person name="Lipzen A."/>
            <person name="Clum A."/>
            <person name="Barry K."/>
            <person name="Grigoriev I.V."/>
            <person name="Martin F.M."/>
            <person name="Stajich J.E."/>
            <person name="Smith M.E."/>
            <person name="Bonito G."/>
            <person name="Spatafora J.W."/>
        </authorList>
    </citation>
    <scope>NUCLEOTIDE SEQUENCE [LARGE SCALE GENOMIC DNA]</scope>
    <source>
        <strain evidence="2 3">AD002</strain>
    </source>
</reference>
<evidence type="ECO:0000313" key="2">
    <source>
        <dbReference type="EMBL" id="RUS31405.1"/>
    </source>
</evidence>
<accession>A0A433QNP9</accession>
<feature type="region of interest" description="Disordered" evidence="1">
    <location>
        <begin position="59"/>
        <end position="84"/>
    </location>
</feature>
<evidence type="ECO:0000256" key="1">
    <source>
        <dbReference type="SAM" id="MobiDB-lite"/>
    </source>
</evidence>
<gene>
    <name evidence="2" type="ORF">BC938DRAFT_477886</name>
</gene>
<dbReference type="AlphaFoldDB" id="A0A433QNP9"/>
<name>A0A433QNP9_9FUNG</name>
<dbReference type="EMBL" id="RBNJ01002997">
    <property type="protein sequence ID" value="RUS31405.1"/>
    <property type="molecule type" value="Genomic_DNA"/>
</dbReference>
<evidence type="ECO:0000313" key="3">
    <source>
        <dbReference type="Proteomes" id="UP000274822"/>
    </source>
</evidence>
<proteinExistence type="predicted"/>
<comment type="caution">
    <text evidence="2">The sequence shown here is derived from an EMBL/GenBank/DDBJ whole genome shotgun (WGS) entry which is preliminary data.</text>
</comment>
<dbReference type="Proteomes" id="UP000274822">
    <property type="component" value="Unassembled WGS sequence"/>
</dbReference>
<protein>
    <submittedName>
        <fullName evidence="2">Uncharacterized protein</fullName>
    </submittedName>
</protein>